<dbReference type="InterPro" id="IPR052245">
    <property type="entry name" value="Plant_Stress_Dev_TF"/>
</dbReference>
<dbReference type="PANTHER" id="PTHR44191">
    <property type="entry name" value="TRANSCRIPTION FACTOR KUA1"/>
    <property type="match status" value="1"/>
</dbReference>
<evidence type="ECO:0000256" key="2">
    <source>
        <dbReference type="SAM" id="MobiDB-lite"/>
    </source>
</evidence>
<organism evidence="3 4">
    <name type="scientific">Solanum tuberosum</name>
    <name type="common">Potato</name>
    <dbReference type="NCBI Taxonomy" id="4113"/>
    <lineage>
        <taxon>Eukaryota</taxon>
        <taxon>Viridiplantae</taxon>
        <taxon>Streptophyta</taxon>
        <taxon>Embryophyta</taxon>
        <taxon>Tracheophyta</taxon>
        <taxon>Spermatophyta</taxon>
        <taxon>Magnoliopsida</taxon>
        <taxon>eudicotyledons</taxon>
        <taxon>Gunneridae</taxon>
        <taxon>Pentapetalae</taxon>
        <taxon>asterids</taxon>
        <taxon>lamiids</taxon>
        <taxon>Solanales</taxon>
        <taxon>Solanaceae</taxon>
        <taxon>Solanoideae</taxon>
        <taxon>Solaneae</taxon>
        <taxon>Solanum</taxon>
    </lineage>
</organism>
<evidence type="ECO:0000313" key="3">
    <source>
        <dbReference type="EMBL" id="KAH0770879.1"/>
    </source>
</evidence>
<accession>A0ABQ7VSZ6</accession>
<protein>
    <submittedName>
        <fullName evidence="3">Uncharacterized protein</fullName>
    </submittedName>
</protein>
<dbReference type="EMBL" id="JAIVGD010000011">
    <property type="protein sequence ID" value="KAH0770879.1"/>
    <property type="molecule type" value="Genomic_DNA"/>
</dbReference>
<keyword evidence="1" id="KW-0238">DNA-binding</keyword>
<dbReference type="Gene3D" id="1.10.10.60">
    <property type="entry name" value="Homeodomain-like"/>
    <property type="match status" value="1"/>
</dbReference>
<dbReference type="PANTHER" id="PTHR44191:SF68">
    <property type="entry name" value="MYB-LIKE DOMAIN-CONTAINING PROTEIN"/>
    <property type="match status" value="1"/>
</dbReference>
<dbReference type="CDD" id="cd00167">
    <property type="entry name" value="SANT"/>
    <property type="match status" value="1"/>
</dbReference>
<proteinExistence type="predicted"/>
<evidence type="ECO:0000256" key="1">
    <source>
        <dbReference type="ARBA" id="ARBA00023125"/>
    </source>
</evidence>
<dbReference type="SUPFAM" id="SSF46689">
    <property type="entry name" value="Homeodomain-like"/>
    <property type="match status" value="1"/>
</dbReference>
<comment type="caution">
    <text evidence="3">The sequence shown here is derived from an EMBL/GenBank/DDBJ whole genome shotgun (WGS) entry which is preliminary data.</text>
</comment>
<keyword evidence="4" id="KW-1185">Reference proteome</keyword>
<sequence>MELNNSNIEVLNDTPPPQVENMEVLNDTPPPPVQNMEVLNDTPPPQVENMEVLNDTTPRRRRVILWTKKEHRLFLIGLYTLGKGNWKDISKEYVVSKQRDK</sequence>
<dbReference type="InterPro" id="IPR001005">
    <property type="entry name" value="SANT/Myb"/>
</dbReference>
<dbReference type="InterPro" id="IPR009057">
    <property type="entry name" value="Homeodomain-like_sf"/>
</dbReference>
<dbReference type="Proteomes" id="UP000826656">
    <property type="component" value="Unassembled WGS sequence"/>
</dbReference>
<name>A0ABQ7VSZ6_SOLTU</name>
<gene>
    <name evidence="3" type="ORF">KY290_014860</name>
</gene>
<reference evidence="3 4" key="1">
    <citation type="journal article" date="2021" name="bioRxiv">
        <title>Chromosome-scale and haplotype-resolved genome assembly of a tetraploid potato cultivar.</title>
        <authorList>
            <person name="Sun H."/>
            <person name="Jiao W.-B."/>
            <person name="Krause K."/>
            <person name="Campoy J.A."/>
            <person name="Goel M."/>
            <person name="Folz-Donahue K."/>
            <person name="Kukat C."/>
            <person name="Huettel B."/>
            <person name="Schneeberger K."/>
        </authorList>
    </citation>
    <scope>NUCLEOTIDE SEQUENCE [LARGE SCALE GENOMIC DNA]</scope>
    <source>
        <strain evidence="3">SolTubOtavaFocal</strain>
        <tissue evidence="3">Leaves</tissue>
    </source>
</reference>
<evidence type="ECO:0000313" key="4">
    <source>
        <dbReference type="Proteomes" id="UP000826656"/>
    </source>
</evidence>
<feature type="region of interest" description="Disordered" evidence="2">
    <location>
        <begin position="26"/>
        <end position="50"/>
    </location>
</feature>